<dbReference type="Proteomes" id="UP000326837">
    <property type="component" value="Chromosome"/>
</dbReference>
<protein>
    <submittedName>
        <fullName evidence="1">Uncharacterized protein</fullName>
    </submittedName>
</protein>
<organism evidence="1 2">
    <name type="scientific">Lacipirellula parvula</name>
    <dbReference type="NCBI Taxonomy" id="2650471"/>
    <lineage>
        <taxon>Bacteria</taxon>
        <taxon>Pseudomonadati</taxon>
        <taxon>Planctomycetota</taxon>
        <taxon>Planctomycetia</taxon>
        <taxon>Pirellulales</taxon>
        <taxon>Lacipirellulaceae</taxon>
        <taxon>Lacipirellula</taxon>
    </lineage>
</organism>
<dbReference type="KEGG" id="lpav:PLANPX_4882"/>
<accession>A0A5K7XEP6</accession>
<dbReference type="EMBL" id="AP021861">
    <property type="protein sequence ID" value="BBO35270.1"/>
    <property type="molecule type" value="Genomic_DNA"/>
</dbReference>
<evidence type="ECO:0000313" key="1">
    <source>
        <dbReference type="EMBL" id="BBO35270.1"/>
    </source>
</evidence>
<name>A0A5K7XEP6_9BACT</name>
<gene>
    <name evidence="1" type="ORF">PLANPX_4882</name>
</gene>
<dbReference type="AlphaFoldDB" id="A0A5K7XEP6"/>
<dbReference type="RefSeq" id="WP_152100681.1">
    <property type="nucleotide sequence ID" value="NZ_AP021861.1"/>
</dbReference>
<proteinExistence type="predicted"/>
<sequence length="143" mass="15614">MLKPHAIRRLGTTLIELLVAFTLLTALLGAALPLIVRHQQLLASARTYRLALDELSNQLETLTALDAAQLPVALESLAPSPFAAERLPGAKLAAALDTDGDQPRLTLSLTWDEPGRRDKPLTLVAWLDPSAERLEKQPQEEQP</sequence>
<reference evidence="2" key="1">
    <citation type="submission" date="2019-10" db="EMBL/GenBank/DDBJ databases">
        <title>Lacipirellula parvula gen. nov., sp. nov., representing a lineage of planctomycetes widespread in freshwater anoxic habitats, and description of the family Lacipirellulaceae.</title>
        <authorList>
            <person name="Dedysh S.N."/>
            <person name="Kulichevskaya I.S."/>
            <person name="Beletsky A.V."/>
            <person name="Rakitin A.L."/>
            <person name="Mardanov A.V."/>
            <person name="Ivanova A.A."/>
            <person name="Saltykova V.X."/>
            <person name="Rijpstra W.I.C."/>
            <person name="Sinninghe Damste J.S."/>
            <person name="Ravin N.V."/>
        </authorList>
    </citation>
    <scope>NUCLEOTIDE SEQUENCE [LARGE SCALE GENOMIC DNA]</scope>
    <source>
        <strain evidence="2">PX69</strain>
    </source>
</reference>
<evidence type="ECO:0000313" key="2">
    <source>
        <dbReference type="Proteomes" id="UP000326837"/>
    </source>
</evidence>
<keyword evidence="2" id="KW-1185">Reference proteome</keyword>